<comment type="caution">
    <text evidence="13">The sequence shown here is derived from an EMBL/GenBank/DDBJ whole genome shotgun (WGS) entry which is preliminary data.</text>
</comment>
<dbReference type="GO" id="GO:0034040">
    <property type="term" value="F:ATPase-coupled lipid transmembrane transporter activity"/>
    <property type="evidence" value="ECO:0007669"/>
    <property type="project" value="TreeGrafter"/>
</dbReference>
<dbReference type="InterPro" id="IPR003593">
    <property type="entry name" value="AAA+_ATPase"/>
</dbReference>
<name>A0AA40YEU5_STEMA</name>
<dbReference type="GO" id="GO:0016887">
    <property type="term" value="F:ATP hydrolysis activity"/>
    <property type="evidence" value="ECO:0007669"/>
    <property type="project" value="InterPro"/>
</dbReference>
<dbReference type="CDD" id="cd18567">
    <property type="entry name" value="ABC_6TM_CvaB_RaxB_like"/>
    <property type="match status" value="1"/>
</dbReference>
<dbReference type="Pfam" id="PF00664">
    <property type="entry name" value="ABC_membrane"/>
    <property type="match status" value="1"/>
</dbReference>
<dbReference type="Gene3D" id="1.20.1560.10">
    <property type="entry name" value="ABC transporter type 1, transmembrane domain"/>
    <property type="match status" value="1"/>
</dbReference>
<accession>A0AA40YEU5</accession>
<dbReference type="GO" id="GO:0008234">
    <property type="term" value="F:cysteine-type peptidase activity"/>
    <property type="evidence" value="ECO:0007669"/>
    <property type="project" value="InterPro"/>
</dbReference>
<feature type="transmembrane region" description="Helical" evidence="9">
    <location>
        <begin position="224"/>
        <end position="249"/>
    </location>
</feature>
<evidence type="ECO:0000256" key="4">
    <source>
        <dbReference type="ARBA" id="ARBA00022692"/>
    </source>
</evidence>
<sequence>MADGSASAERRRPDRHSRADVRAELRFGWRRDTPLILQAETAECGLACLAMVAGHHGHHVDMLGMRAKFGSSQKGVTLRQMMHLATALGMEGRPLKLDLGNLSRLKLPCILHWGMNHFVVLCKIGPRSAVIHDPARGVRKLDLLEVSSQFTGVALELIPGADFRPAHRSPSISLRRLAGTIQGLVPACLQVLGLALALEAFILIGPFYLQWTMDQVIVSADRDLLSLLAIGFAIVAVFQVVITALRAWLLSWISATTSAQWMSNMVGHLLRLPLAWFEKRQVGDIVSRLGSVQIIQSTLTVQFIGSLLDGLMSLFVLLIMTFYSPGLAALVAGLFLLYTMLRWVFFAPLWRANEDQIVHAARQQGEILESIRGILPIKLANQQNVRRARYANASVQVINRGIRIQQLNISFGIINGLIFGLGRVALIWIAASLVMDEKFSVGMMVAFVAFADMFIHRSTSLADKWVDFRMLRLHAERLSDIALSEQESPDGVDSCHVPDDSSVEFKNVSFRYSDGEPWVLRNCSFKVESGRSIAITGVSGSGKTTLAKIMLGLLKPSEGEVIFGGQKIDDMGHGRFRGLVGAVMQEDQLFAGTIGDNISFGDQDSTDERIREAATLAAVSDDIEAMPMGYRTLVCDMGSSLSGGQKQRVILARALYRRPRLLVLDEATSHLDLECERRVNAAVKMSSMTRVVIAHRLETIQSADERFEIKHREC</sequence>
<feature type="domain" description="Peptidase C39" evidence="12">
    <location>
        <begin position="38"/>
        <end position="157"/>
    </location>
</feature>
<keyword evidence="2" id="KW-0813">Transport</keyword>
<keyword evidence="6" id="KW-0067">ATP-binding</keyword>
<dbReference type="InterPro" id="IPR027417">
    <property type="entry name" value="P-loop_NTPase"/>
</dbReference>
<dbReference type="PROSITE" id="PS00211">
    <property type="entry name" value="ABC_TRANSPORTER_1"/>
    <property type="match status" value="1"/>
</dbReference>
<feature type="transmembrane region" description="Helical" evidence="9">
    <location>
        <begin position="409"/>
        <end position="433"/>
    </location>
</feature>
<dbReference type="AlphaFoldDB" id="A0AA40YEU5"/>
<proteinExistence type="predicted"/>
<dbReference type="PROSITE" id="PS50990">
    <property type="entry name" value="PEPTIDASE_C39"/>
    <property type="match status" value="1"/>
</dbReference>
<dbReference type="CDD" id="cd02419">
    <property type="entry name" value="Peptidase_C39C"/>
    <property type="match status" value="1"/>
</dbReference>
<dbReference type="SUPFAM" id="SSF90123">
    <property type="entry name" value="ABC transporter transmembrane region"/>
    <property type="match status" value="1"/>
</dbReference>
<dbReference type="PANTHER" id="PTHR24221">
    <property type="entry name" value="ATP-BINDING CASSETTE SUB-FAMILY B"/>
    <property type="match status" value="1"/>
</dbReference>
<dbReference type="PROSITE" id="PS50893">
    <property type="entry name" value="ABC_TRANSPORTER_2"/>
    <property type="match status" value="1"/>
</dbReference>
<dbReference type="InterPro" id="IPR005074">
    <property type="entry name" value="Peptidase_C39"/>
</dbReference>
<evidence type="ECO:0000256" key="5">
    <source>
        <dbReference type="ARBA" id="ARBA00022741"/>
    </source>
</evidence>
<feature type="domain" description="ABC transmembrane type-1" evidence="11">
    <location>
        <begin position="191"/>
        <end position="470"/>
    </location>
</feature>
<evidence type="ECO:0000259" key="12">
    <source>
        <dbReference type="PROSITE" id="PS50990"/>
    </source>
</evidence>
<keyword evidence="5" id="KW-0547">Nucleotide-binding</keyword>
<evidence type="ECO:0000313" key="13">
    <source>
        <dbReference type="EMBL" id="MBH1790590.1"/>
    </source>
</evidence>
<dbReference type="SMART" id="SM00382">
    <property type="entry name" value="AAA"/>
    <property type="match status" value="1"/>
</dbReference>
<dbReference type="PANTHER" id="PTHR24221:SF606">
    <property type="entry name" value="COLICIN V SECRETION-PROCESSING ATP-BINDING PROTEIN"/>
    <property type="match status" value="1"/>
</dbReference>
<feature type="transmembrane region" description="Helical" evidence="9">
    <location>
        <begin position="439"/>
        <end position="455"/>
    </location>
</feature>
<keyword evidence="8 9" id="KW-0472">Membrane</keyword>
<comment type="subcellular location">
    <subcellularLocation>
        <location evidence="1">Cell membrane</location>
        <topology evidence="1">Multi-pass membrane protein</topology>
    </subcellularLocation>
</comment>
<organism evidence="13 14">
    <name type="scientific">Stenotrophomonas maltophilia</name>
    <name type="common">Pseudomonas maltophilia</name>
    <name type="synonym">Xanthomonas maltophilia</name>
    <dbReference type="NCBI Taxonomy" id="40324"/>
    <lineage>
        <taxon>Bacteria</taxon>
        <taxon>Pseudomonadati</taxon>
        <taxon>Pseudomonadota</taxon>
        <taxon>Gammaproteobacteria</taxon>
        <taxon>Lysobacterales</taxon>
        <taxon>Lysobacteraceae</taxon>
        <taxon>Stenotrophomonas</taxon>
        <taxon>Stenotrophomonas maltophilia group</taxon>
    </lineage>
</organism>
<dbReference type="InterPro" id="IPR017871">
    <property type="entry name" value="ABC_transporter-like_CS"/>
</dbReference>
<protein>
    <submittedName>
        <fullName evidence="13">Peptidase domain-containing ABC transporter</fullName>
    </submittedName>
</protein>
<feature type="transmembrane region" description="Helical" evidence="9">
    <location>
        <begin position="191"/>
        <end position="212"/>
    </location>
</feature>
<dbReference type="EMBL" id="JADUOV010000007">
    <property type="protein sequence ID" value="MBH1790590.1"/>
    <property type="molecule type" value="Genomic_DNA"/>
</dbReference>
<dbReference type="Gene3D" id="3.90.70.10">
    <property type="entry name" value="Cysteine proteinases"/>
    <property type="match status" value="1"/>
</dbReference>
<gene>
    <name evidence="13" type="ORF">I5V89_11970</name>
</gene>
<dbReference type="InterPro" id="IPR036640">
    <property type="entry name" value="ABC1_TM_sf"/>
</dbReference>
<evidence type="ECO:0000256" key="6">
    <source>
        <dbReference type="ARBA" id="ARBA00022840"/>
    </source>
</evidence>
<dbReference type="InterPro" id="IPR039421">
    <property type="entry name" value="Type_1_exporter"/>
</dbReference>
<dbReference type="InterPro" id="IPR003439">
    <property type="entry name" value="ABC_transporter-like_ATP-bd"/>
</dbReference>
<dbReference type="FunFam" id="3.40.50.300:FF:000299">
    <property type="entry name" value="ABC transporter ATP-binding protein/permease"/>
    <property type="match status" value="1"/>
</dbReference>
<dbReference type="GO" id="GO:0006508">
    <property type="term" value="P:proteolysis"/>
    <property type="evidence" value="ECO:0007669"/>
    <property type="project" value="InterPro"/>
</dbReference>
<evidence type="ECO:0000256" key="9">
    <source>
        <dbReference type="SAM" id="Phobius"/>
    </source>
</evidence>
<dbReference type="GO" id="GO:0140359">
    <property type="term" value="F:ABC-type transporter activity"/>
    <property type="evidence" value="ECO:0007669"/>
    <property type="project" value="InterPro"/>
</dbReference>
<keyword evidence="3" id="KW-1003">Cell membrane</keyword>
<evidence type="ECO:0000256" key="8">
    <source>
        <dbReference type="ARBA" id="ARBA00023136"/>
    </source>
</evidence>
<evidence type="ECO:0000256" key="2">
    <source>
        <dbReference type="ARBA" id="ARBA00022448"/>
    </source>
</evidence>
<evidence type="ECO:0000256" key="1">
    <source>
        <dbReference type="ARBA" id="ARBA00004651"/>
    </source>
</evidence>
<dbReference type="PROSITE" id="PS50929">
    <property type="entry name" value="ABC_TM1F"/>
    <property type="match status" value="1"/>
</dbReference>
<dbReference type="InterPro" id="IPR011527">
    <property type="entry name" value="ABC1_TM_dom"/>
</dbReference>
<dbReference type="GO" id="GO:0005886">
    <property type="term" value="C:plasma membrane"/>
    <property type="evidence" value="ECO:0007669"/>
    <property type="project" value="UniProtKB-SubCell"/>
</dbReference>
<dbReference type="InterPro" id="IPR033838">
    <property type="entry name" value="CvaB_peptidase"/>
</dbReference>
<dbReference type="Pfam" id="PF00005">
    <property type="entry name" value="ABC_tran"/>
    <property type="match status" value="1"/>
</dbReference>
<dbReference type="Gene3D" id="3.40.50.300">
    <property type="entry name" value="P-loop containing nucleotide triphosphate hydrolases"/>
    <property type="match status" value="1"/>
</dbReference>
<reference evidence="13" key="1">
    <citation type="submission" date="2020-11" db="EMBL/GenBank/DDBJ databases">
        <title>Enhanced detection system for hospital associated transmission using whole genome sequencing surveillance.</title>
        <authorList>
            <person name="Harrison L.H."/>
            <person name="Van Tyne D."/>
            <person name="Marsh J.W."/>
            <person name="Griffith M.P."/>
            <person name="Snyder D.J."/>
            <person name="Cooper V.S."/>
            <person name="Mustapha M."/>
        </authorList>
    </citation>
    <scope>NUCLEOTIDE SEQUENCE</scope>
    <source>
        <strain evidence="13">STEN00053</strain>
    </source>
</reference>
<dbReference type="SUPFAM" id="SSF52540">
    <property type="entry name" value="P-loop containing nucleoside triphosphate hydrolases"/>
    <property type="match status" value="1"/>
</dbReference>
<dbReference type="GO" id="GO:0005524">
    <property type="term" value="F:ATP binding"/>
    <property type="evidence" value="ECO:0007669"/>
    <property type="project" value="UniProtKB-KW"/>
</dbReference>
<dbReference type="Pfam" id="PF03412">
    <property type="entry name" value="Peptidase_C39"/>
    <property type="match status" value="1"/>
</dbReference>
<dbReference type="Proteomes" id="UP000634179">
    <property type="component" value="Unassembled WGS sequence"/>
</dbReference>
<evidence type="ECO:0000256" key="7">
    <source>
        <dbReference type="ARBA" id="ARBA00022989"/>
    </source>
</evidence>
<feature type="transmembrane region" description="Helical" evidence="9">
    <location>
        <begin position="314"/>
        <end position="341"/>
    </location>
</feature>
<evidence type="ECO:0000313" key="14">
    <source>
        <dbReference type="Proteomes" id="UP000634179"/>
    </source>
</evidence>
<keyword evidence="7 9" id="KW-1133">Transmembrane helix</keyword>
<keyword evidence="4 9" id="KW-0812">Transmembrane</keyword>
<evidence type="ECO:0000259" key="11">
    <source>
        <dbReference type="PROSITE" id="PS50929"/>
    </source>
</evidence>
<evidence type="ECO:0000256" key="3">
    <source>
        <dbReference type="ARBA" id="ARBA00022475"/>
    </source>
</evidence>
<evidence type="ECO:0000259" key="10">
    <source>
        <dbReference type="PROSITE" id="PS50893"/>
    </source>
</evidence>
<feature type="domain" description="ABC transporter" evidence="10">
    <location>
        <begin position="503"/>
        <end position="714"/>
    </location>
</feature>